<sequence length="788" mass="85146">MTNAKIQKEIIEKALNASTFAEAKAVADLLVANGAQYERPVGDRYNNFGLLAPSGSSYEYKALELVTNSQDAVLEKFAHMSLGDLDKVPYQSPAESAQDLLGELNYQQQADLVTVSIRESDPPTRSSKRVTIVNRDFGCGMEPAAVPGTIFALGSSHKTSRIWQQGAFGVGGASTYRNARAVVLVTRRAPEMGPAEDRTTVAVVLWEAQGKGQSAYYQVTTEWPADRDALPWSAPASVYPEFAGGTHIALISYGVEGFHRARSGDERSFDTVLNTRLFEPVIPVRFTNAITRERKEYLRGLGRRLADNPSKERFTDDDKMLYSHDGNTYHLPVTYFVFPKGKDASGKELPGARRKFVAKNHALVFTSNGQVHHHWTPDQFKVRTDLVKLADRILVVVETDDLPIELRTALFTPDRSQMLASEAAIQLEDQVADFLDNWNGLTEINSKIVREAIAAASGGASGLGVSRKIAQALKVSGFGMSGGGNAGGGGGQGNGGPRPRKQVETYADPTTIEGPDKVIVEEGRVRYLQYLINAHDDFLDTGRGQLTFQTDHPDINPDENIVIGRLRDGYVRVQLQVPEGATEGQFKLDAQLDWQKASGGIGPTMGYTTTVEVVDEIGKGGAGGGNKGGKGGSGGPQVAVIWKTPEEYGEGLNNAIPGVVDEIKAADLAANPEYAELAQLGETKVPTIVLNSTYSSLKGYLSARAKKLTEQGAKDAADRYAVGTGLGLLFLHEERKKIAKAGGTPPSEDYVAAEKHEPPQFEWTPEIAGRRVLLGGCLHVQDASVVYA</sequence>
<evidence type="ECO:0000256" key="1">
    <source>
        <dbReference type="SAM" id="MobiDB-lite"/>
    </source>
</evidence>
<protein>
    <submittedName>
        <fullName evidence="2">Uncharacterized protein</fullName>
    </submittedName>
</protein>
<name>A0ABU7MK95_9ACTN</name>
<dbReference type="Proteomes" id="UP001347146">
    <property type="component" value="Unassembled WGS sequence"/>
</dbReference>
<organism evidence="2 3">
    <name type="scientific">Gordonia sesuvii</name>
    <dbReference type="NCBI Taxonomy" id="3116777"/>
    <lineage>
        <taxon>Bacteria</taxon>
        <taxon>Bacillati</taxon>
        <taxon>Actinomycetota</taxon>
        <taxon>Actinomycetes</taxon>
        <taxon>Mycobacteriales</taxon>
        <taxon>Gordoniaceae</taxon>
        <taxon>Gordonia</taxon>
    </lineage>
</organism>
<evidence type="ECO:0000313" key="3">
    <source>
        <dbReference type="Proteomes" id="UP001347146"/>
    </source>
</evidence>
<dbReference type="RefSeq" id="WP_330437418.1">
    <property type="nucleotide sequence ID" value="NZ_JAZDUF010000014.1"/>
</dbReference>
<proteinExistence type="predicted"/>
<feature type="compositionally biased region" description="Gly residues" evidence="1">
    <location>
        <begin position="483"/>
        <end position="496"/>
    </location>
</feature>
<reference evidence="2 3" key="1">
    <citation type="submission" date="2024-01" db="EMBL/GenBank/DDBJ databases">
        <title>Draft genome sequence of Gordonia sp. LSe1-13.</title>
        <authorList>
            <person name="Suphannarot A."/>
            <person name="Mingma R."/>
        </authorList>
    </citation>
    <scope>NUCLEOTIDE SEQUENCE [LARGE SCALE GENOMIC DNA]</scope>
    <source>
        <strain evidence="2 3">LSe1-13</strain>
    </source>
</reference>
<dbReference type="Gene3D" id="3.30.565.10">
    <property type="entry name" value="Histidine kinase-like ATPase, C-terminal domain"/>
    <property type="match status" value="1"/>
</dbReference>
<dbReference type="SUPFAM" id="SSF55874">
    <property type="entry name" value="ATPase domain of HSP90 chaperone/DNA topoisomerase II/histidine kinase"/>
    <property type="match status" value="1"/>
</dbReference>
<feature type="region of interest" description="Disordered" evidence="1">
    <location>
        <begin position="483"/>
        <end position="503"/>
    </location>
</feature>
<gene>
    <name evidence="2" type="ORF">VZC37_24610</name>
</gene>
<evidence type="ECO:0000313" key="2">
    <source>
        <dbReference type="EMBL" id="MEE3853539.1"/>
    </source>
</evidence>
<comment type="caution">
    <text evidence="2">The sequence shown here is derived from an EMBL/GenBank/DDBJ whole genome shotgun (WGS) entry which is preliminary data.</text>
</comment>
<keyword evidence="3" id="KW-1185">Reference proteome</keyword>
<dbReference type="InterPro" id="IPR036890">
    <property type="entry name" value="HATPase_C_sf"/>
</dbReference>
<dbReference type="EMBL" id="JAZDUF010000014">
    <property type="protein sequence ID" value="MEE3853539.1"/>
    <property type="molecule type" value="Genomic_DNA"/>
</dbReference>
<accession>A0ABU7MK95</accession>